<feature type="domain" description="RNA polymerase sigma factor 70 region 4 type 2" evidence="6">
    <location>
        <begin position="123"/>
        <end position="176"/>
    </location>
</feature>
<dbReference type="NCBIfam" id="TIGR02937">
    <property type="entry name" value="sigma70-ECF"/>
    <property type="match status" value="1"/>
</dbReference>
<dbReference type="GO" id="GO:0003677">
    <property type="term" value="F:DNA binding"/>
    <property type="evidence" value="ECO:0007669"/>
    <property type="project" value="InterPro"/>
</dbReference>
<dbReference type="Proteomes" id="UP000198670">
    <property type="component" value="Unassembled WGS sequence"/>
</dbReference>
<evidence type="ECO:0000256" key="2">
    <source>
        <dbReference type="ARBA" id="ARBA00023015"/>
    </source>
</evidence>
<dbReference type="GO" id="GO:0016987">
    <property type="term" value="F:sigma factor activity"/>
    <property type="evidence" value="ECO:0007669"/>
    <property type="project" value="UniProtKB-KW"/>
</dbReference>
<dbReference type="EMBL" id="FOQO01000013">
    <property type="protein sequence ID" value="SFJ74330.1"/>
    <property type="molecule type" value="Genomic_DNA"/>
</dbReference>
<accession>A0A1I3TUM9</accession>
<dbReference type="GO" id="GO:0006352">
    <property type="term" value="P:DNA-templated transcription initiation"/>
    <property type="evidence" value="ECO:0007669"/>
    <property type="project" value="InterPro"/>
</dbReference>
<dbReference type="PANTHER" id="PTHR43133">
    <property type="entry name" value="RNA POLYMERASE ECF-TYPE SIGMA FACTO"/>
    <property type="match status" value="1"/>
</dbReference>
<dbReference type="Pfam" id="PF08281">
    <property type="entry name" value="Sigma70_r4_2"/>
    <property type="match status" value="1"/>
</dbReference>
<dbReference type="SUPFAM" id="SSF88659">
    <property type="entry name" value="Sigma3 and sigma4 domains of RNA polymerase sigma factors"/>
    <property type="match status" value="1"/>
</dbReference>
<dbReference type="InterPro" id="IPR007627">
    <property type="entry name" value="RNA_pol_sigma70_r2"/>
</dbReference>
<keyword evidence="2" id="KW-0805">Transcription regulation</keyword>
<evidence type="ECO:0000313" key="7">
    <source>
        <dbReference type="EMBL" id="SFJ74330.1"/>
    </source>
</evidence>
<evidence type="ECO:0000313" key="8">
    <source>
        <dbReference type="Proteomes" id="UP000198670"/>
    </source>
</evidence>
<dbReference type="InterPro" id="IPR039425">
    <property type="entry name" value="RNA_pol_sigma-70-like"/>
</dbReference>
<evidence type="ECO:0000259" key="6">
    <source>
        <dbReference type="Pfam" id="PF08281"/>
    </source>
</evidence>
<dbReference type="InterPro" id="IPR013324">
    <property type="entry name" value="RNA_pol_sigma_r3/r4-like"/>
</dbReference>
<dbReference type="NCBIfam" id="TIGR02985">
    <property type="entry name" value="Sig70_bacteroi1"/>
    <property type="match status" value="1"/>
</dbReference>
<reference evidence="7 8" key="1">
    <citation type="submission" date="2016-10" db="EMBL/GenBank/DDBJ databases">
        <authorList>
            <person name="de Groot N.N."/>
        </authorList>
    </citation>
    <scope>NUCLEOTIDE SEQUENCE [LARGE SCALE GENOMIC DNA]</scope>
    <source>
        <strain evidence="7 8">RK1</strain>
    </source>
</reference>
<keyword evidence="4" id="KW-0804">Transcription</keyword>
<sequence>MEALKSLTDSELMALLRIDNHHAFSALYERYWKKLLYFAAQRTTEFADAENIVQDIFVSLWEKRATLQLTSTLDNYLYVSVKYRIIKLLDSQRTRRLHAEMQAVSGDLLDDSTQEYLNFEELRQRLEEFIGTLPAQSRLIYLMRKEEGRSHHEIAEKLGLSEKAVNARLVRIKKQLRTGLDTFLTGFLL</sequence>
<keyword evidence="3" id="KW-0731">Sigma factor</keyword>
<dbReference type="STRING" id="1477437.SAMN05444682_11384"/>
<dbReference type="RefSeq" id="WP_090631220.1">
    <property type="nucleotide sequence ID" value="NZ_FOQO01000013.1"/>
</dbReference>
<organism evidence="7 8">
    <name type="scientific">Parapedobacter indicus</name>
    <dbReference type="NCBI Taxonomy" id="1477437"/>
    <lineage>
        <taxon>Bacteria</taxon>
        <taxon>Pseudomonadati</taxon>
        <taxon>Bacteroidota</taxon>
        <taxon>Sphingobacteriia</taxon>
        <taxon>Sphingobacteriales</taxon>
        <taxon>Sphingobacteriaceae</taxon>
        <taxon>Parapedobacter</taxon>
    </lineage>
</organism>
<dbReference type="SUPFAM" id="SSF88946">
    <property type="entry name" value="Sigma2 domain of RNA polymerase sigma factors"/>
    <property type="match status" value="1"/>
</dbReference>
<proteinExistence type="inferred from homology"/>
<dbReference type="InterPro" id="IPR014327">
    <property type="entry name" value="RNA_pol_sigma70_bacteroid"/>
</dbReference>
<gene>
    <name evidence="7" type="ORF">SAMN05444682_11384</name>
</gene>
<name>A0A1I3TUM9_9SPHI</name>
<dbReference type="InterPro" id="IPR013249">
    <property type="entry name" value="RNA_pol_sigma70_r4_t2"/>
</dbReference>
<dbReference type="InterPro" id="IPR036388">
    <property type="entry name" value="WH-like_DNA-bd_sf"/>
</dbReference>
<evidence type="ECO:0000259" key="5">
    <source>
        <dbReference type="Pfam" id="PF04542"/>
    </source>
</evidence>
<dbReference type="CDD" id="cd06171">
    <property type="entry name" value="Sigma70_r4"/>
    <property type="match status" value="1"/>
</dbReference>
<dbReference type="AlphaFoldDB" id="A0A1I3TUM9"/>
<evidence type="ECO:0000256" key="4">
    <source>
        <dbReference type="ARBA" id="ARBA00023163"/>
    </source>
</evidence>
<dbReference type="OrthoDB" id="1097528at2"/>
<dbReference type="Pfam" id="PF04542">
    <property type="entry name" value="Sigma70_r2"/>
    <property type="match status" value="1"/>
</dbReference>
<evidence type="ECO:0000256" key="1">
    <source>
        <dbReference type="ARBA" id="ARBA00010641"/>
    </source>
</evidence>
<dbReference type="Gene3D" id="1.10.1740.10">
    <property type="match status" value="1"/>
</dbReference>
<protein>
    <submittedName>
        <fullName evidence="7">RNA polymerase sigma-70 factor, ECF subfamily</fullName>
    </submittedName>
</protein>
<dbReference type="InterPro" id="IPR014284">
    <property type="entry name" value="RNA_pol_sigma-70_dom"/>
</dbReference>
<keyword evidence="8" id="KW-1185">Reference proteome</keyword>
<dbReference type="Gene3D" id="1.10.10.10">
    <property type="entry name" value="Winged helix-like DNA-binding domain superfamily/Winged helix DNA-binding domain"/>
    <property type="match status" value="1"/>
</dbReference>
<dbReference type="PANTHER" id="PTHR43133:SF46">
    <property type="entry name" value="RNA POLYMERASE SIGMA-70 FACTOR ECF SUBFAMILY"/>
    <property type="match status" value="1"/>
</dbReference>
<comment type="similarity">
    <text evidence="1">Belongs to the sigma-70 factor family. ECF subfamily.</text>
</comment>
<dbReference type="InterPro" id="IPR013325">
    <property type="entry name" value="RNA_pol_sigma_r2"/>
</dbReference>
<feature type="domain" description="RNA polymerase sigma-70 region 2" evidence="5">
    <location>
        <begin position="27"/>
        <end position="93"/>
    </location>
</feature>
<evidence type="ECO:0000256" key="3">
    <source>
        <dbReference type="ARBA" id="ARBA00023082"/>
    </source>
</evidence>